<sequence>MEKLRDENKAMRDTIQKSCCPNCGSATTSRDTALTTQEQQLRIENARLKAEVEKLRTALGKYTPGTASPSCSAGNDQENRSSLDFYTGIFGLDKSKIMELVNQAMEELKKMATAGEPLWIRSVETGREILNYDEYVKEFKVEAPSEGRPKRSIEASRETGVVFVDLPRLVQSFMDVNQWKEMFPCMISKAATVDVVCSGEGPNRNGAVQLMFAELQMLTPMVPTREVYFIRYCKQLSAEQWALVDVSIEKVEDNIDASLVKCRKRPSGCIIEDKSNGHCKVIWVEHLECQKTTVHPMYRTIVNSGLAFGARHWMTTLQVQCERLVFFMATNVPTKDSNGVATLAGRKSILRLAQRLTQSFCQAIGASSYHSWTKVPTKTGEDIRVASRKNLNDPGEPLGVILCAVSSVLLPVSPHVLFDFLRDESRRSEWDIMASGSPVQSIANLAKGQDRGNAVNIQTMKNKDNSMWVLQDCCTNAYESMVVYAPVDITGMQAVMTGCDSSNIAALPSGFSILPDGIESRPLVISSRHEEKSSEGGSLLTIAFQILTNTSPTAKLTVESVESVNTLISCTLRNIRTSLQCEDG</sequence>
<keyword evidence="8" id="KW-0539">Nucleus</keyword>
<comment type="similarity">
    <text evidence="2">Belongs to the HD-ZIP homeobox family. Class IV subfamily.</text>
</comment>
<dbReference type="PANTHER" id="PTHR45654">
    <property type="entry name" value="HOMEOBOX-LEUCINE ZIPPER PROTEIN MERISTEM L1"/>
    <property type="match status" value="1"/>
</dbReference>
<accession>A0A059BU32</accession>
<dbReference type="AlphaFoldDB" id="A0A059BU32"/>
<name>A0A059BU32_EUCGR</name>
<organism evidence="10">
    <name type="scientific">Eucalyptus grandis</name>
    <name type="common">Flooded gum</name>
    <dbReference type="NCBI Taxonomy" id="71139"/>
    <lineage>
        <taxon>Eukaryota</taxon>
        <taxon>Viridiplantae</taxon>
        <taxon>Streptophyta</taxon>
        <taxon>Embryophyta</taxon>
        <taxon>Tracheophyta</taxon>
        <taxon>Spermatophyta</taxon>
        <taxon>Magnoliopsida</taxon>
        <taxon>eudicotyledons</taxon>
        <taxon>Gunneridae</taxon>
        <taxon>Pentapetalae</taxon>
        <taxon>rosids</taxon>
        <taxon>malvids</taxon>
        <taxon>Myrtales</taxon>
        <taxon>Myrtaceae</taxon>
        <taxon>Myrtoideae</taxon>
        <taxon>Eucalypteae</taxon>
        <taxon>Eucalyptus</taxon>
    </lineage>
</organism>
<dbReference type="GO" id="GO:0008289">
    <property type="term" value="F:lipid binding"/>
    <property type="evidence" value="ECO:0007669"/>
    <property type="project" value="InterPro"/>
</dbReference>
<evidence type="ECO:0000256" key="8">
    <source>
        <dbReference type="ARBA" id="ARBA00023242"/>
    </source>
</evidence>
<evidence type="ECO:0000313" key="10">
    <source>
        <dbReference type="EMBL" id="KCW69627.1"/>
    </source>
</evidence>
<dbReference type="SMART" id="SM00234">
    <property type="entry name" value="START"/>
    <property type="match status" value="1"/>
</dbReference>
<keyword evidence="5" id="KW-0238">DNA-binding</keyword>
<dbReference type="Pfam" id="PF25797">
    <property type="entry name" value="PDF2_C"/>
    <property type="match status" value="1"/>
</dbReference>
<dbReference type="FunFam" id="3.30.530.20:FF:000026">
    <property type="entry name" value="Homeobox-leucine zipper protein GLABRA 2"/>
    <property type="match status" value="1"/>
</dbReference>
<dbReference type="InterPro" id="IPR023393">
    <property type="entry name" value="START-like_dom_sf"/>
</dbReference>
<keyword evidence="3" id="KW-0805">Transcription regulation</keyword>
<reference evidence="10" key="1">
    <citation type="submission" date="2013-07" db="EMBL/GenBank/DDBJ databases">
        <title>The genome of Eucalyptus grandis.</title>
        <authorList>
            <person name="Schmutz J."/>
            <person name="Hayes R."/>
            <person name="Myburg A."/>
            <person name="Tuskan G."/>
            <person name="Grattapaglia D."/>
            <person name="Rokhsar D.S."/>
        </authorList>
    </citation>
    <scope>NUCLEOTIDE SEQUENCE</scope>
    <source>
        <tissue evidence="10">Leaf extractions</tissue>
    </source>
</reference>
<dbReference type="GO" id="GO:0005634">
    <property type="term" value="C:nucleus"/>
    <property type="evidence" value="ECO:0007669"/>
    <property type="project" value="UniProtKB-SubCell"/>
</dbReference>
<dbReference type="GO" id="GO:0003677">
    <property type="term" value="F:DNA binding"/>
    <property type="evidence" value="ECO:0007669"/>
    <property type="project" value="UniProtKB-KW"/>
</dbReference>
<dbReference type="Pfam" id="PF01852">
    <property type="entry name" value="START"/>
    <property type="match status" value="1"/>
</dbReference>
<evidence type="ECO:0000256" key="3">
    <source>
        <dbReference type="ARBA" id="ARBA00023015"/>
    </source>
</evidence>
<dbReference type="InterPro" id="IPR057993">
    <property type="entry name" value="HD-Zip_IV_C"/>
</dbReference>
<dbReference type="Gramene" id="KCW69627">
    <property type="protein sequence ID" value="KCW69627"/>
    <property type="gene ID" value="EUGRSUZ_F03040"/>
</dbReference>
<dbReference type="CDD" id="cd08875">
    <property type="entry name" value="START_ArGLABRA2_like"/>
    <property type="match status" value="1"/>
</dbReference>
<keyword evidence="7" id="KW-0804">Transcription</keyword>
<evidence type="ECO:0000259" key="9">
    <source>
        <dbReference type="PROSITE" id="PS50848"/>
    </source>
</evidence>
<keyword evidence="4" id="KW-0175">Coiled coil</keyword>
<evidence type="ECO:0000256" key="1">
    <source>
        <dbReference type="ARBA" id="ARBA00004123"/>
    </source>
</evidence>
<evidence type="ECO:0000256" key="4">
    <source>
        <dbReference type="ARBA" id="ARBA00023054"/>
    </source>
</evidence>
<protein>
    <recommendedName>
        <fullName evidence="9">START domain-containing protein</fullName>
    </recommendedName>
</protein>
<feature type="domain" description="START" evidence="9">
    <location>
        <begin position="90"/>
        <end position="326"/>
    </location>
</feature>
<dbReference type="SUPFAM" id="SSF55961">
    <property type="entry name" value="Bet v1-like"/>
    <property type="match status" value="2"/>
</dbReference>
<dbReference type="InterPro" id="IPR042160">
    <property type="entry name" value="HD-Zip_IV"/>
</dbReference>
<comment type="subcellular location">
    <subcellularLocation>
        <location evidence="1">Nucleus</location>
    </subcellularLocation>
</comment>
<evidence type="ECO:0000256" key="6">
    <source>
        <dbReference type="ARBA" id="ARBA00023155"/>
    </source>
</evidence>
<dbReference type="OMA" id="SYHTWTK"/>
<dbReference type="PANTHER" id="PTHR45654:SF24">
    <property type="entry name" value="HOMEOBOX-LEUCINE ZIPPER PROTEIN GLABRA 2"/>
    <property type="match status" value="1"/>
</dbReference>
<dbReference type="InterPro" id="IPR002913">
    <property type="entry name" value="START_lipid-bd_dom"/>
</dbReference>
<evidence type="ECO:0000256" key="7">
    <source>
        <dbReference type="ARBA" id="ARBA00023163"/>
    </source>
</evidence>
<gene>
    <name evidence="10" type="ORF">EUGRSUZ_F03040</name>
</gene>
<proteinExistence type="inferred from homology"/>
<dbReference type="PROSITE" id="PS50848">
    <property type="entry name" value="START"/>
    <property type="match status" value="1"/>
</dbReference>
<evidence type="ECO:0000256" key="2">
    <source>
        <dbReference type="ARBA" id="ARBA00006789"/>
    </source>
</evidence>
<keyword evidence="6" id="KW-0371">Homeobox</keyword>
<evidence type="ECO:0000256" key="5">
    <source>
        <dbReference type="ARBA" id="ARBA00023125"/>
    </source>
</evidence>
<dbReference type="Gene3D" id="3.30.530.20">
    <property type="match status" value="1"/>
</dbReference>
<dbReference type="EMBL" id="KK198758">
    <property type="protein sequence ID" value="KCW69627.1"/>
    <property type="molecule type" value="Genomic_DNA"/>
</dbReference>